<dbReference type="GO" id="GO:0003677">
    <property type="term" value="F:DNA binding"/>
    <property type="evidence" value="ECO:0007669"/>
    <property type="project" value="UniProtKB-KW"/>
</dbReference>
<proteinExistence type="predicted"/>
<dbReference type="InterPro" id="IPR018873">
    <property type="entry name" value="KilA-N_DNA-bd_domain"/>
</dbReference>
<dbReference type="Proteomes" id="UP000177905">
    <property type="component" value="Unassembled WGS sequence"/>
</dbReference>
<sequence length="184" mass="21680">MKNLIPVERIENKIYLIRNQKVIFDFDLAEFYEVPTKRLNEQVKRNLDRFPDDFMFQLTEDECAVLLSSAFVVSDKERDKLRSQFATSKKGGRRYLPYAFTEQGIAMLSSVLKSKRAVQMNIFIMRAFVKLREVLATHKDLVQKFKKLEMRIGKHDREIIIIFDAIRKLMAPSEKPKTKIGFIK</sequence>
<dbReference type="Pfam" id="PF10543">
    <property type="entry name" value="ORF6N"/>
    <property type="match status" value="1"/>
</dbReference>
<keyword evidence="2" id="KW-0238">DNA-binding</keyword>
<feature type="domain" description="KilA-N DNA-binding" evidence="1">
    <location>
        <begin position="12"/>
        <end position="111"/>
    </location>
</feature>
<comment type="caution">
    <text evidence="2">The sequence shown here is derived from an EMBL/GenBank/DDBJ whole genome shotgun (WGS) entry which is preliminary data.</text>
</comment>
<name>A0A1F4S2N8_UNCSA</name>
<dbReference type="EMBL" id="MEUA01000033">
    <property type="protein sequence ID" value="OGC14637.1"/>
    <property type="molecule type" value="Genomic_DNA"/>
</dbReference>
<evidence type="ECO:0000313" key="2">
    <source>
        <dbReference type="EMBL" id="OGC14637.1"/>
    </source>
</evidence>
<evidence type="ECO:0000313" key="3">
    <source>
        <dbReference type="Proteomes" id="UP000177905"/>
    </source>
</evidence>
<protein>
    <submittedName>
        <fullName evidence="2">DNA-binding protein</fullName>
    </submittedName>
</protein>
<gene>
    <name evidence="2" type="ORF">A2290_01145</name>
</gene>
<organism evidence="2 3">
    <name type="scientific">candidate division WOR-1 bacterium RIFOXYB2_FULL_36_35</name>
    <dbReference type="NCBI Taxonomy" id="1802578"/>
    <lineage>
        <taxon>Bacteria</taxon>
        <taxon>Bacillati</taxon>
        <taxon>Saganbacteria</taxon>
    </lineage>
</organism>
<evidence type="ECO:0000259" key="1">
    <source>
        <dbReference type="Pfam" id="PF10543"/>
    </source>
</evidence>
<accession>A0A1F4S2N8</accession>
<reference evidence="2 3" key="1">
    <citation type="journal article" date="2016" name="Nat. Commun.">
        <title>Thousands of microbial genomes shed light on interconnected biogeochemical processes in an aquifer system.</title>
        <authorList>
            <person name="Anantharaman K."/>
            <person name="Brown C.T."/>
            <person name="Hug L.A."/>
            <person name="Sharon I."/>
            <person name="Castelle C.J."/>
            <person name="Probst A.J."/>
            <person name="Thomas B.C."/>
            <person name="Singh A."/>
            <person name="Wilkins M.J."/>
            <person name="Karaoz U."/>
            <person name="Brodie E.L."/>
            <person name="Williams K.H."/>
            <person name="Hubbard S.S."/>
            <person name="Banfield J.F."/>
        </authorList>
    </citation>
    <scope>NUCLEOTIDE SEQUENCE [LARGE SCALE GENOMIC DNA]</scope>
</reference>
<dbReference type="AlphaFoldDB" id="A0A1F4S2N8"/>